<accession>A0ABY5KFU4</accession>
<organism evidence="1 2">
    <name type="scientific">Aeromicrobium duanguangcaii</name>
    <dbReference type="NCBI Taxonomy" id="2968086"/>
    <lineage>
        <taxon>Bacteria</taxon>
        <taxon>Bacillati</taxon>
        <taxon>Actinomycetota</taxon>
        <taxon>Actinomycetes</taxon>
        <taxon>Propionibacteriales</taxon>
        <taxon>Nocardioidaceae</taxon>
        <taxon>Aeromicrobium</taxon>
    </lineage>
</organism>
<dbReference type="EMBL" id="CP101990">
    <property type="protein sequence ID" value="UUI67268.1"/>
    <property type="molecule type" value="Genomic_DNA"/>
</dbReference>
<dbReference type="RefSeq" id="WP_256765919.1">
    <property type="nucleotide sequence ID" value="NZ_CP101990.1"/>
</dbReference>
<reference evidence="1 2" key="1">
    <citation type="submission" date="2022-07" db="EMBL/GenBank/DDBJ databases">
        <title>Novel species in genus Aeromicrobium.</title>
        <authorList>
            <person name="Ye L."/>
        </authorList>
    </citation>
    <scope>NUCLEOTIDE SEQUENCE [LARGE SCALE GENOMIC DNA]</scope>
    <source>
        <strain evidence="2">zg-Y50</strain>
    </source>
</reference>
<name>A0ABY5KFU4_9ACTN</name>
<protein>
    <submittedName>
        <fullName evidence="1">Uncharacterized protein</fullName>
    </submittedName>
</protein>
<evidence type="ECO:0000313" key="2">
    <source>
        <dbReference type="Proteomes" id="UP001315860"/>
    </source>
</evidence>
<gene>
    <name evidence="1" type="ORF">NP095_08595</name>
</gene>
<dbReference type="Proteomes" id="UP001315860">
    <property type="component" value="Chromosome"/>
</dbReference>
<evidence type="ECO:0000313" key="1">
    <source>
        <dbReference type="EMBL" id="UUI67268.1"/>
    </source>
</evidence>
<sequence>MGVVPCLFDLEGARLLVDQNADYEDSEEISRLTFDEPISSPRELEVSNYRANWEGNWDVTFDSGPLYLMRGLGEEGVTVMTYFTAADLDSLEPGEWLYPKDYDVDDQRNRTAKSLKEVEEAMC</sequence>
<proteinExistence type="predicted"/>
<keyword evidence="2" id="KW-1185">Reference proteome</keyword>